<feature type="transmembrane region" description="Helical" evidence="1">
    <location>
        <begin position="45"/>
        <end position="64"/>
    </location>
</feature>
<accession>A0ABP6UL58</accession>
<dbReference type="EMBL" id="BAABCW010000007">
    <property type="protein sequence ID" value="GAA3508808.1"/>
    <property type="molecule type" value="Genomic_DNA"/>
</dbReference>
<dbReference type="Proteomes" id="UP001500459">
    <property type="component" value="Unassembled WGS sequence"/>
</dbReference>
<dbReference type="PANTHER" id="PTHR28008:SF1">
    <property type="entry name" value="DOMAIN PROTEIN, PUTATIVE (AFU_ORTHOLOGUE AFUA_3G10980)-RELATED"/>
    <property type="match status" value="1"/>
</dbReference>
<dbReference type="NCBIfam" id="NF037970">
    <property type="entry name" value="vanZ_1"/>
    <property type="match status" value="1"/>
</dbReference>
<protein>
    <recommendedName>
        <fullName evidence="2">VanZ-like domain-containing protein</fullName>
    </recommendedName>
</protein>
<name>A0ABP6UL58_9FLAO</name>
<feature type="transmembrane region" description="Helical" evidence="1">
    <location>
        <begin position="76"/>
        <end position="97"/>
    </location>
</feature>
<keyword evidence="4" id="KW-1185">Reference proteome</keyword>
<keyword evidence="1" id="KW-0472">Membrane</keyword>
<evidence type="ECO:0000256" key="1">
    <source>
        <dbReference type="SAM" id="Phobius"/>
    </source>
</evidence>
<dbReference type="PANTHER" id="PTHR28008">
    <property type="entry name" value="DOMAIN PROTEIN, PUTATIVE (AFU_ORTHOLOGUE AFUA_3G10980)-RELATED"/>
    <property type="match status" value="1"/>
</dbReference>
<dbReference type="InterPro" id="IPR006976">
    <property type="entry name" value="VanZ-like"/>
</dbReference>
<keyword evidence="1" id="KW-1133">Transmembrane helix</keyword>
<sequence>MVIKVLLVHKYLLPVALLYTGLITWLSLGKIIIPGNIAVQGSDKIGHLLAYFVFTIIWFLFFFYSERQKRRFFESLWISSLAGFLYGILMEFCQAIFTDYRSPDWYDFIANTSGIILSVCVLSVLQKKLVKKRRY</sequence>
<dbReference type="Pfam" id="PF04892">
    <property type="entry name" value="VanZ"/>
    <property type="match status" value="1"/>
</dbReference>
<feature type="transmembrane region" description="Helical" evidence="1">
    <location>
        <begin position="12"/>
        <end position="33"/>
    </location>
</feature>
<gene>
    <name evidence="3" type="ORF">GCM10022393_20670</name>
</gene>
<feature type="transmembrane region" description="Helical" evidence="1">
    <location>
        <begin position="109"/>
        <end position="125"/>
    </location>
</feature>
<organism evidence="3 4">
    <name type="scientific">Aquimarina addita</name>
    <dbReference type="NCBI Taxonomy" id="870485"/>
    <lineage>
        <taxon>Bacteria</taxon>
        <taxon>Pseudomonadati</taxon>
        <taxon>Bacteroidota</taxon>
        <taxon>Flavobacteriia</taxon>
        <taxon>Flavobacteriales</taxon>
        <taxon>Flavobacteriaceae</taxon>
        <taxon>Aquimarina</taxon>
    </lineage>
</organism>
<evidence type="ECO:0000259" key="2">
    <source>
        <dbReference type="Pfam" id="PF04892"/>
    </source>
</evidence>
<reference evidence="4" key="1">
    <citation type="journal article" date="2019" name="Int. J. Syst. Evol. Microbiol.">
        <title>The Global Catalogue of Microorganisms (GCM) 10K type strain sequencing project: providing services to taxonomists for standard genome sequencing and annotation.</title>
        <authorList>
            <consortium name="The Broad Institute Genomics Platform"/>
            <consortium name="The Broad Institute Genome Sequencing Center for Infectious Disease"/>
            <person name="Wu L."/>
            <person name="Ma J."/>
        </authorList>
    </citation>
    <scope>NUCLEOTIDE SEQUENCE [LARGE SCALE GENOMIC DNA]</scope>
    <source>
        <strain evidence="4">JCM 17106</strain>
    </source>
</reference>
<evidence type="ECO:0000313" key="3">
    <source>
        <dbReference type="EMBL" id="GAA3508808.1"/>
    </source>
</evidence>
<comment type="caution">
    <text evidence="3">The sequence shown here is derived from an EMBL/GenBank/DDBJ whole genome shotgun (WGS) entry which is preliminary data.</text>
</comment>
<keyword evidence="1" id="KW-0812">Transmembrane</keyword>
<proteinExistence type="predicted"/>
<feature type="domain" description="VanZ-like" evidence="2">
    <location>
        <begin position="45"/>
        <end position="125"/>
    </location>
</feature>
<evidence type="ECO:0000313" key="4">
    <source>
        <dbReference type="Proteomes" id="UP001500459"/>
    </source>
</evidence>